<reference evidence="4 5" key="1">
    <citation type="journal article" date="2024" name="Nat. Commun.">
        <title>Phylogenomics reveals the evolutionary origins of lichenization in chlorophyte algae.</title>
        <authorList>
            <person name="Puginier C."/>
            <person name="Libourel C."/>
            <person name="Otte J."/>
            <person name="Skaloud P."/>
            <person name="Haon M."/>
            <person name="Grisel S."/>
            <person name="Petersen M."/>
            <person name="Berrin J.G."/>
            <person name="Delaux P.M."/>
            <person name="Dal Grande F."/>
            <person name="Keller J."/>
        </authorList>
    </citation>
    <scope>NUCLEOTIDE SEQUENCE [LARGE SCALE GENOMIC DNA]</scope>
    <source>
        <strain evidence="4 5">SAG 2523</strain>
    </source>
</reference>
<evidence type="ECO:0000313" key="5">
    <source>
        <dbReference type="Proteomes" id="UP001485043"/>
    </source>
</evidence>
<sequence length="285" mass="31480">MMKKMGSSYLVHAALLVFVPCVLTSRDTSLLSHQGILQLLGGDPADTVSLLHMPPTLCSPTFMLESWVMQVCASRDEAQWELDNSGTAGSGLHPIASQRPEHESTSTYNIIGGLGTWTLIVICVWFLEGATFYKLGVAFLVQDVKQGDKVWLLFAHFYTRFAVLSLYLFHEPAPWLRSACVAAYALSSVNLFFSREVTNSNGSTGCCFVMMLFVLKGIVRAVRHLGISNPWSYALAWMLSIYAPITHLQSWSHISLKSLMGRPFGNGETSKEPERLSPFAAGFMS</sequence>
<keyword evidence="5" id="KW-1185">Reference proteome</keyword>
<keyword evidence="2" id="KW-1133">Transmembrane helix</keyword>
<name>A0AAW1TP58_9CHLO</name>
<evidence type="ECO:0000256" key="2">
    <source>
        <dbReference type="SAM" id="Phobius"/>
    </source>
</evidence>
<keyword evidence="2" id="KW-0812">Transmembrane</keyword>
<keyword evidence="2" id="KW-0472">Membrane</keyword>
<dbReference type="AlphaFoldDB" id="A0AAW1TP58"/>
<accession>A0AAW1TP58</accession>
<dbReference type="Proteomes" id="UP001485043">
    <property type="component" value="Unassembled WGS sequence"/>
</dbReference>
<feature type="region of interest" description="Disordered" evidence="1">
    <location>
        <begin position="265"/>
        <end position="285"/>
    </location>
</feature>
<comment type="caution">
    <text evidence="4">The sequence shown here is derived from an EMBL/GenBank/DDBJ whole genome shotgun (WGS) entry which is preliminary data.</text>
</comment>
<feature type="chain" id="PRO_5043632085" evidence="3">
    <location>
        <begin position="25"/>
        <end position="285"/>
    </location>
</feature>
<evidence type="ECO:0000313" key="4">
    <source>
        <dbReference type="EMBL" id="KAK9869009.1"/>
    </source>
</evidence>
<feature type="transmembrane region" description="Helical" evidence="2">
    <location>
        <begin position="110"/>
        <end position="129"/>
    </location>
</feature>
<dbReference type="EMBL" id="JALJOV010000003">
    <property type="protein sequence ID" value="KAK9869009.1"/>
    <property type="molecule type" value="Genomic_DNA"/>
</dbReference>
<feature type="signal peptide" evidence="3">
    <location>
        <begin position="1"/>
        <end position="24"/>
    </location>
</feature>
<evidence type="ECO:0000256" key="1">
    <source>
        <dbReference type="SAM" id="MobiDB-lite"/>
    </source>
</evidence>
<proteinExistence type="predicted"/>
<feature type="transmembrane region" description="Helical" evidence="2">
    <location>
        <begin position="150"/>
        <end position="169"/>
    </location>
</feature>
<gene>
    <name evidence="4" type="ORF">WJX84_010852</name>
</gene>
<protein>
    <submittedName>
        <fullName evidence="4">Uncharacterized protein</fullName>
    </submittedName>
</protein>
<evidence type="ECO:0000256" key="3">
    <source>
        <dbReference type="SAM" id="SignalP"/>
    </source>
</evidence>
<keyword evidence="3" id="KW-0732">Signal</keyword>
<organism evidence="4 5">
    <name type="scientific">Apatococcus fuscideae</name>
    <dbReference type="NCBI Taxonomy" id="2026836"/>
    <lineage>
        <taxon>Eukaryota</taxon>
        <taxon>Viridiplantae</taxon>
        <taxon>Chlorophyta</taxon>
        <taxon>core chlorophytes</taxon>
        <taxon>Trebouxiophyceae</taxon>
        <taxon>Chlorellales</taxon>
        <taxon>Chlorellaceae</taxon>
        <taxon>Apatococcus</taxon>
    </lineage>
</organism>